<keyword evidence="3" id="KW-1185">Reference proteome</keyword>
<proteinExistence type="predicted"/>
<evidence type="ECO:0000313" key="3">
    <source>
        <dbReference type="Proteomes" id="UP000018087"/>
    </source>
</evidence>
<sequence>MRDNTPQEDEARRPTPPGLDTVDWATLDHAYGAAEDTPQWLQVLFQAACCGTLHELIASIAHQGSRYSASRAAVLPRDKDELQNYIEGHALRHGGDSVQEAPDLRKGLRERQSKQSES</sequence>
<dbReference type="EMBL" id="KI440847">
    <property type="protein sequence ID" value="ERS97562.1"/>
    <property type="molecule type" value="Genomic_DNA"/>
</dbReference>
<evidence type="ECO:0000256" key="1">
    <source>
        <dbReference type="SAM" id="MobiDB-lite"/>
    </source>
</evidence>
<feature type="region of interest" description="Disordered" evidence="1">
    <location>
        <begin position="89"/>
        <end position="118"/>
    </location>
</feature>
<dbReference type="OrthoDB" id="515401at2759"/>
<name>U7PPP5_SPOS1</name>
<feature type="compositionally biased region" description="Basic and acidic residues" evidence="1">
    <location>
        <begin position="102"/>
        <end position="118"/>
    </location>
</feature>
<reference evidence="3" key="1">
    <citation type="journal article" date="2014" name="Genome Announc.">
        <title>Genome sequence of the pathogenic fungus Sporothrix schenckii (ATCC 58251).</title>
        <authorList>
            <person name="Cuomo C.A."/>
            <person name="Rodriguez-Del Valle N."/>
            <person name="Perez-Sanchez L."/>
            <person name="Abouelleil A."/>
            <person name="Goldberg J."/>
            <person name="Young S."/>
            <person name="Zeng Q."/>
            <person name="Birren B.W."/>
        </authorList>
    </citation>
    <scope>NUCLEOTIDE SEQUENCE [LARGE SCALE GENOMIC DNA]</scope>
    <source>
        <strain evidence="3">ATCC 58251 / de Perez 2211183</strain>
    </source>
</reference>
<accession>U7PPP5</accession>
<feature type="region of interest" description="Disordered" evidence="1">
    <location>
        <begin position="1"/>
        <end position="22"/>
    </location>
</feature>
<dbReference type="AlphaFoldDB" id="U7PPP5"/>
<gene>
    <name evidence="2" type="ORF">HMPREF1624_05733</name>
</gene>
<dbReference type="HOGENOM" id="CLU_2074655_0_0_1"/>
<feature type="compositionally biased region" description="Basic and acidic residues" evidence="1">
    <location>
        <begin position="1"/>
        <end position="13"/>
    </location>
</feature>
<protein>
    <submittedName>
        <fullName evidence="2">Uncharacterized protein</fullName>
    </submittedName>
</protein>
<evidence type="ECO:0000313" key="2">
    <source>
        <dbReference type="EMBL" id="ERS97562.1"/>
    </source>
</evidence>
<dbReference type="Proteomes" id="UP000018087">
    <property type="component" value="Unassembled WGS sequence"/>
</dbReference>
<organism evidence="2 3">
    <name type="scientific">Sporothrix schenckii (strain ATCC 58251 / de Perez 2211183)</name>
    <name type="common">Rose-picker's disease fungus</name>
    <dbReference type="NCBI Taxonomy" id="1391915"/>
    <lineage>
        <taxon>Eukaryota</taxon>
        <taxon>Fungi</taxon>
        <taxon>Dikarya</taxon>
        <taxon>Ascomycota</taxon>
        <taxon>Pezizomycotina</taxon>
        <taxon>Sordariomycetes</taxon>
        <taxon>Sordariomycetidae</taxon>
        <taxon>Ophiostomatales</taxon>
        <taxon>Ophiostomataceae</taxon>
        <taxon>Sporothrix</taxon>
    </lineage>
</organism>